<dbReference type="Gene3D" id="1.20.1050.10">
    <property type="match status" value="1"/>
</dbReference>
<gene>
    <name evidence="3" type="ORF">ACETRX_35415</name>
</gene>
<dbReference type="InterPro" id="IPR010987">
    <property type="entry name" value="Glutathione-S-Trfase_C-like"/>
</dbReference>
<dbReference type="InterPro" id="IPR004046">
    <property type="entry name" value="GST_C"/>
</dbReference>
<dbReference type="InterPro" id="IPR036249">
    <property type="entry name" value="Thioredoxin-like_sf"/>
</dbReference>
<dbReference type="PROSITE" id="PS50405">
    <property type="entry name" value="GST_CTER"/>
    <property type="match status" value="1"/>
</dbReference>
<accession>A0ABV6ZRZ9</accession>
<dbReference type="EMBL" id="JBHGPK010000052">
    <property type="protein sequence ID" value="MFC2254912.1"/>
    <property type="molecule type" value="Genomic_DNA"/>
</dbReference>
<dbReference type="RefSeq" id="WP_394315510.1">
    <property type="nucleotide sequence ID" value="NZ_JBHGPK010000052.1"/>
</dbReference>
<comment type="caution">
    <text evidence="3">The sequence shown here is derived from an EMBL/GenBank/DDBJ whole genome shotgun (WGS) entry which is preliminary data.</text>
</comment>
<dbReference type="PANTHER" id="PTHR44051">
    <property type="entry name" value="GLUTATHIONE S-TRANSFERASE-RELATED"/>
    <property type="match status" value="1"/>
</dbReference>
<reference evidence="3 4" key="1">
    <citation type="submission" date="2024-09" db="EMBL/GenBank/DDBJ databases">
        <title>Description of Labrys sedimenti sp. nov., isolated from a diclofenac-degrading enrichment culture, and genome-based reclassification of Labrys portucalensis as a later heterotypic synonym of Labrys neptuniae.</title>
        <authorList>
            <person name="Tancsics A."/>
            <person name="Csepanyi A."/>
        </authorList>
    </citation>
    <scope>NUCLEOTIDE SEQUENCE [LARGE SCALE GENOMIC DNA]</scope>
    <source>
        <strain evidence="3 4">LMG 23412</strain>
    </source>
</reference>
<dbReference type="SUPFAM" id="SSF52833">
    <property type="entry name" value="Thioredoxin-like"/>
    <property type="match status" value="1"/>
</dbReference>
<evidence type="ECO:0000259" key="2">
    <source>
        <dbReference type="PROSITE" id="PS50405"/>
    </source>
</evidence>
<proteinExistence type="predicted"/>
<dbReference type="InterPro" id="IPR036282">
    <property type="entry name" value="Glutathione-S-Trfase_C_sf"/>
</dbReference>
<evidence type="ECO:0000259" key="1">
    <source>
        <dbReference type="PROSITE" id="PS50404"/>
    </source>
</evidence>
<sequence>MEPIIFAGYPAGSSLGLVAAFEWLGKPYRATRVHMPDAMLTEAYSRVNGRQETPVLIREDGSVLTETMAIARWLELRDDERRISFEPSSAEAHRMHQFIGFLNTGFTGAFTPLWVALEMQDGREDYKQALRRFGRDLVARRHHQLEAMIGSSPYLVGDRPSLADAVFVGVARWAEFHQALDLTPFPKIQALKARLEADPAVRFAHAIEDGVPATGSGALRGLLPLDEVLGGVAAPLAA</sequence>
<feature type="domain" description="GST N-terminal" evidence="1">
    <location>
        <begin position="1"/>
        <end position="82"/>
    </location>
</feature>
<dbReference type="Gene3D" id="3.40.30.10">
    <property type="entry name" value="Glutaredoxin"/>
    <property type="match status" value="1"/>
</dbReference>
<dbReference type="Pfam" id="PF13409">
    <property type="entry name" value="GST_N_2"/>
    <property type="match status" value="1"/>
</dbReference>
<protein>
    <submittedName>
        <fullName evidence="3">Glutathione S-transferase family protein</fullName>
    </submittedName>
</protein>
<dbReference type="SUPFAM" id="SSF47616">
    <property type="entry name" value="GST C-terminal domain-like"/>
    <property type="match status" value="1"/>
</dbReference>
<dbReference type="InterPro" id="IPR004045">
    <property type="entry name" value="Glutathione_S-Trfase_N"/>
</dbReference>
<dbReference type="PANTHER" id="PTHR44051:SF8">
    <property type="entry name" value="GLUTATHIONE S-TRANSFERASE GSTA"/>
    <property type="match status" value="1"/>
</dbReference>
<dbReference type="Proteomes" id="UP001595190">
    <property type="component" value="Unassembled WGS sequence"/>
</dbReference>
<organism evidence="3 4">
    <name type="scientific">Labrys neptuniae</name>
    <dbReference type="NCBI Taxonomy" id="376174"/>
    <lineage>
        <taxon>Bacteria</taxon>
        <taxon>Pseudomonadati</taxon>
        <taxon>Pseudomonadota</taxon>
        <taxon>Alphaproteobacteria</taxon>
        <taxon>Hyphomicrobiales</taxon>
        <taxon>Xanthobacteraceae</taxon>
        <taxon>Labrys</taxon>
    </lineage>
</organism>
<dbReference type="Pfam" id="PF00043">
    <property type="entry name" value="GST_C"/>
    <property type="match status" value="1"/>
</dbReference>
<name>A0ABV6ZRZ9_9HYPH</name>
<dbReference type="PROSITE" id="PS50404">
    <property type="entry name" value="GST_NTER"/>
    <property type="match status" value="1"/>
</dbReference>
<evidence type="ECO:0000313" key="3">
    <source>
        <dbReference type="EMBL" id="MFC2254912.1"/>
    </source>
</evidence>
<evidence type="ECO:0000313" key="4">
    <source>
        <dbReference type="Proteomes" id="UP001595190"/>
    </source>
</evidence>
<feature type="domain" description="GST C-terminal" evidence="2">
    <location>
        <begin position="88"/>
        <end position="216"/>
    </location>
</feature>